<proteinExistence type="predicted"/>
<dbReference type="PANTHER" id="PTHR32114">
    <property type="entry name" value="ABC TRANSPORTER ABCH.3"/>
    <property type="match status" value="1"/>
</dbReference>
<feature type="domain" description="Rad50/SbcC-type AAA" evidence="2">
    <location>
        <begin position="5"/>
        <end position="240"/>
    </location>
</feature>
<feature type="coiled-coil region" evidence="1">
    <location>
        <begin position="895"/>
        <end position="922"/>
    </location>
</feature>
<dbReference type="Gene3D" id="3.40.50.300">
    <property type="entry name" value="P-loop containing nucleotide triphosphate hydrolases"/>
    <property type="match status" value="2"/>
</dbReference>
<dbReference type="Pfam" id="PF13558">
    <property type="entry name" value="SbcC_Walker_B"/>
    <property type="match status" value="1"/>
</dbReference>
<dbReference type="InterPro" id="IPR038729">
    <property type="entry name" value="Rad50/SbcC_AAA"/>
</dbReference>
<keyword evidence="1" id="KW-0175">Coiled coil</keyword>
<feature type="coiled-coil region" evidence="1">
    <location>
        <begin position="718"/>
        <end position="780"/>
    </location>
</feature>
<name>E8LHX6_SUCHY</name>
<dbReference type="RefSeq" id="WP_009142514.1">
    <property type="nucleotide sequence ID" value="NZ_GL830949.1"/>
</dbReference>
<keyword evidence="3" id="KW-0540">Nuclease</keyword>
<reference evidence="3 4" key="1">
    <citation type="submission" date="2011-01" db="EMBL/GenBank/DDBJ databases">
        <authorList>
            <person name="Weinstock G."/>
            <person name="Sodergren E."/>
            <person name="Clifton S."/>
            <person name="Fulton L."/>
            <person name="Fulton B."/>
            <person name="Courtney L."/>
            <person name="Fronick C."/>
            <person name="Harrison M."/>
            <person name="Strong C."/>
            <person name="Farmer C."/>
            <person name="Delahaunty K."/>
            <person name="Markovic C."/>
            <person name="Hall O."/>
            <person name="Minx P."/>
            <person name="Tomlinson C."/>
            <person name="Mitreva M."/>
            <person name="Hou S."/>
            <person name="Chen J."/>
            <person name="Wollam A."/>
            <person name="Pepin K.H."/>
            <person name="Johnson M."/>
            <person name="Bhonagiri V."/>
            <person name="Zhang X."/>
            <person name="Suruliraj S."/>
            <person name="Warren W."/>
            <person name="Chinwalla A."/>
            <person name="Mardis E.R."/>
            <person name="Wilson R.K."/>
        </authorList>
    </citation>
    <scope>NUCLEOTIDE SEQUENCE [LARGE SCALE GENOMIC DNA]</scope>
    <source>
        <strain evidence="4">DSM 22608 / JCM 16073 / KCTC 15190 / YIT 12066</strain>
    </source>
</reference>
<evidence type="ECO:0000313" key="3">
    <source>
        <dbReference type="EMBL" id="EFY07872.1"/>
    </source>
</evidence>
<dbReference type="SUPFAM" id="SSF52540">
    <property type="entry name" value="P-loop containing nucleoside triphosphate hydrolases"/>
    <property type="match status" value="1"/>
</dbReference>
<feature type="coiled-coil region" evidence="1">
    <location>
        <begin position="202"/>
        <end position="274"/>
    </location>
</feature>
<comment type="caution">
    <text evidence="3">The sequence shown here is derived from an EMBL/GenBank/DDBJ whole genome shotgun (WGS) entry which is preliminary data.</text>
</comment>
<dbReference type="PANTHER" id="PTHR32114:SF2">
    <property type="entry name" value="ABC TRANSPORTER ABCH.3"/>
    <property type="match status" value="1"/>
</dbReference>
<keyword evidence="3" id="KW-0269">Exonuclease</keyword>
<dbReference type="Pfam" id="PF13476">
    <property type="entry name" value="AAA_23"/>
    <property type="match status" value="1"/>
</dbReference>
<dbReference type="InterPro" id="IPR027417">
    <property type="entry name" value="P-loop_NTPase"/>
</dbReference>
<dbReference type="OrthoDB" id="9795626at2"/>
<evidence type="ECO:0000256" key="1">
    <source>
        <dbReference type="SAM" id="Coils"/>
    </source>
</evidence>
<dbReference type="HOGENOM" id="CLU_004785_1_0_6"/>
<feature type="coiled-coil region" evidence="1">
    <location>
        <begin position="301"/>
        <end position="387"/>
    </location>
</feature>
<protein>
    <submittedName>
        <fullName evidence="3">Exonuclease SbcCD, C subunit</fullName>
    </submittedName>
</protein>
<organism evidence="3 4">
    <name type="scientific">Succinatimonas hippei (strain DSM 22608 / JCM 16073 / KCTC 15190 / YIT 12066)</name>
    <dbReference type="NCBI Taxonomy" id="762983"/>
    <lineage>
        <taxon>Bacteria</taxon>
        <taxon>Pseudomonadati</taxon>
        <taxon>Pseudomonadota</taxon>
        <taxon>Gammaproteobacteria</taxon>
        <taxon>Aeromonadales</taxon>
        <taxon>Succinivibrionaceae</taxon>
        <taxon>Succinatimonas</taxon>
    </lineage>
</organism>
<feature type="coiled-coil region" evidence="1">
    <location>
        <begin position="1014"/>
        <end position="1065"/>
    </location>
</feature>
<evidence type="ECO:0000259" key="2">
    <source>
        <dbReference type="Pfam" id="PF13476"/>
    </source>
</evidence>
<gene>
    <name evidence="3" type="ORF">HMPREF9444_00289</name>
</gene>
<dbReference type="AlphaFoldDB" id="E8LHX6"/>
<dbReference type="EMBL" id="AEVO01000011">
    <property type="protein sequence ID" value="EFY07872.1"/>
    <property type="molecule type" value="Genomic_DNA"/>
</dbReference>
<dbReference type="eggNOG" id="COG0419">
    <property type="taxonomic scope" value="Bacteria"/>
</dbReference>
<dbReference type="GO" id="GO:0004527">
    <property type="term" value="F:exonuclease activity"/>
    <property type="evidence" value="ECO:0007669"/>
    <property type="project" value="UniProtKB-KW"/>
</dbReference>
<keyword evidence="3" id="KW-0378">Hydrolase</keyword>
<dbReference type="STRING" id="762983.HMPREF9444_00289"/>
<accession>E8LHX6</accession>
<sequence>MKVLRVELSNLNSLRGTFNIDFTDEAFTSSGIFAITGPTGAGKSTILDAICLALYSKTPRLNDVGSTNEIMTRSEGTCMARVIFESAHKYYLASFEQHRSRNKMGGALQNKTHLLIELDKDLKGGKDIASGRNVPNKVAEITGLDFDKFTKSMLLAQGNFANFLKSNDNERSELLEKLTGTAIYSRISQFVYQKDKEAKLLLDHLKESLEHIEILNEEELKEKESAVNEITEKVKLLENENQYLYTTLNKFTEFNKAKNSAQALKLEQESLSAKFTEFKPKEIKIYNAQQANLIKNDYFSLKDKEKSIQELNDDIEFLNTTLSALKENKNTLETDLKSKNAAFLKQKEKADAFKKVSDKVIELDAKIEAGTDELNQLQNSQKNLIEKESICKKSIENNNKSLLKLQSEHKKLSEYLKEHIIDATLPEVISVLQNKLEQINTLFYKDLTGKVQESSALDAAIKKLSEENEKNAVSLEKNETELNKLNDKEQSVNTQLAALLAGKNIQEYRQSAENYSALINASDKLLETYKKHNQDSSKLNELILDISKLTQNQSKNSQQLKDKSNEQLLVQKDLKLKETLYNLKQKAMTFDEQRHQLKEGEPCPLCGSTVHPYASDLIPWTDKDEIELNNLKERYEALEKDIHTQNIQLIKISGDIEHKEKQKQTLLTEIANQQTVIEEREKTLSEQLSILNIKGIDEYNANNIFDLKDKFSFSLSQIQNIIKDVDNINDEKQKILNQLSKVQTQVNTQRQQRAVINTEINEKSSRYTVLNNEISNLKQEIDEKCSVLSNAFSNHLIKIDKTESVDEYLKKFSSAISVLQNKNDDYKKNQKEEETCRQKIVEKQSINDAETAKLHLIATQLNDITKDYAKKDQMLSFVKEERSNLFGNNNVKTYQTELDETLVNLENSIKQISNNIQNITSHIAQKEGSLSVKEKNRLLLSTQYSIDKNAFMNALQAHQFLNVADFEHSLIDDKDLNVLINEQKHLQDLLLSLTTKITENQKLIDAMSDDPDLKQNEEESALKLQNNKAELNKLSEQKGYLRSLIEKHFDNAKKFDEKAKEYKKQEDIYTRYHRLCSLIGTADGKKYRKFVQNISLEYLINLANREMSKLTDRYKLCVSNDEKRPLEIDVIDLYQFSCHRPTSNLSGGETFLVSLALALGLSKMASQNVQVNSLFLDEGFGTLDDEALESALDTLASLQKEGKLIGVISHVAKLKERIRTQIEVQKLAGGYSTIKGAGCSRT</sequence>
<dbReference type="Proteomes" id="UP000018458">
    <property type="component" value="Unassembled WGS sequence"/>
</dbReference>
<keyword evidence="4" id="KW-1185">Reference proteome</keyword>
<feature type="coiled-coil region" evidence="1">
    <location>
        <begin position="621"/>
        <end position="648"/>
    </location>
</feature>
<evidence type="ECO:0000313" key="4">
    <source>
        <dbReference type="Proteomes" id="UP000018458"/>
    </source>
</evidence>